<accession>X1UCA1</accession>
<dbReference type="EMBL" id="BARW01023596">
    <property type="protein sequence ID" value="GAI97490.1"/>
    <property type="molecule type" value="Genomic_DNA"/>
</dbReference>
<protein>
    <submittedName>
        <fullName evidence="1">Uncharacterized protein</fullName>
    </submittedName>
</protein>
<proteinExistence type="predicted"/>
<name>X1UCA1_9ZZZZ</name>
<reference evidence="1" key="1">
    <citation type="journal article" date="2014" name="Front. Microbiol.">
        <title>High frequency of phylogenetically diverse reductive dehalogenase-homologous genes in deep subseafloor sedimentary metagenomes.</title>
        <authorList>
            <person name="Kawai M."/>
            <person name="Futagami T."/>
            <person name="Toyoda A."/>
            <person name="Takaki Y."/>
            <person name="Nishi S."/>
            <person name="Hori S."/>
            <person name="Arai W."/>
            <person name="Tsubouchi T."/>
            <person name="Morono Y."/>
            <person name="Uchiyama I."/>
            <person name="Ito T."/>
            <person name="Fujiyama A."/>
            <person name="Inagaki F."/>
            <person name="Takami H."/>
        </authorList>
    </citation>
    <scope>NUCLEOTIDE SEQUENCE</scope>
    <source>
        <strain evidence="1">Expedition CK06-06</strain>
    </source>
</reference>
<dbReference type="AlphaFoldDB" id="X1UCA1"/>
<organism evidence="1">
    <name type="scientific">marine sediment metagenome</name>
    <dbReference type="NCBI Taxonomy" id="412755"/>
    <lineage>
        <taxon>unclassified sequences</taxon>
        <taxon>metagenomes</taxon>
        <taxon>ecological metagenomes</taxon>
    </lineage>
</organism>
<evidence type="ECO:0000313" key="1">
    <source>
        <dbReference type="EMBL" id="GAI97490.1"/>
    </source>
</evidence>
<sequence length="50" mass="5573">QNSPFDPETEKTVLLDLTTRDADTAKDGTIRVMLDRFVEGQGPYGGEDWS</sequence>
<comment type="caution">
    <text evidence="1">The sequence shown here is derived from an EMBL/GenBank/DDBJ whole genome shotgun (WGS) entry which is preliminary data.</text>
</comment>
<gene>
    <name evidence="1" type="ORF">S12H4_39091</name>
</gene>
<feature type="non-terminal residue" evidence="1">
    <location>
        <position position="1"/>
    </location>
</feature>